<dbReference type="InterPro" id="IPR000754">
    <property type="entry name" value="Ribosomal_uS9"/>
</dbReference>
<comment type="caution">
    <text evidence="7">The sequence shown here is derived from an EMBL/GenBank/DDBJ whole genome shotgun (WGS) entry which is preliminary data.</text>
</comment>
<sequence>MANFIYARGRRKTAVARIRLFKKPGDTIINNLPIAKYFPGAIAKKMYEEPWIICNVLDKYHATIKVVGSGKYGQLDAVVHGLSRALTLVNPAFRSLLKKRGLLTRDPRTRQRRMIGMGGKSRRQKQSPKR</sequence>
<dbReference type="SUPFAM" id="SSF54211">
    <property type="entry name" value="Ribosomal protein S5 domain 2-like"/>
    <property type="match status" value="1"/>
</dbReference>
<evidence type="ECO:0000256" key="6">
    <source>
        <dbReference type="SAM" id="MobiDB-lite"/>
    </source>
</evidence>
<dbReference type="Gene3D" id="3.30.230.10">
    <property type="match status" value="1"/>
</dbReference>
<evidence type="ECO:0000256" key="4">
    <source>
        <dbReference type="ARBA" id="ARBA00035259"/>
    </source>
</evidence>
<dbReference type="InterPro" id="IPR020568">
    <property type="entry name" value="Ribosomal_Su5_D2-typ_SF"/>
</dbReference>
<dbReference type="GO" id="GO:0006412">
    <property type="term" value="P:translation"/>
    <property type="evidence" value="ECO:0007669"/>
    <property type="project" value="InterPro"/>
</dbReference>
<keyword evidence="2 7" id="KW-0689">Ribosomal protein</keyword>
<dbReference type="GO" id="GO:0003735">
    <property type="term" value="F:structural constituent of ribosome"/>
    <property type="evidence" value="ECO:0007669"/>
    <property type="project" value="InterPro"/>
</dbReference>
<dbReference type="InterPro" id="IPR014721">
    <property type="entry name" value="Ribsml_uS5_D2-typ_fold_subgr"/>
</dbReference>
<evidence type="ECO:0000313" key="7">
    <source>
        <dbReference type="EMBL" id="KKS80621.1"/>
    </source>
</evidence>
<evidence type="ECO:0000256" key="1">
    <source>
        <dbReference type="ARBA" id="ARBA00005251"/>
    </source>
</evidence>
<feature type="region of interest" description="Disordered" evidence="6">
    <location>
        <begin position="104"/>
        <end position="130"/>
    </location>
</feature>
<reference evidence="7 8" key="1">
    <citation type="journal article" date="2015" name="Nature">
        <title>rRNA introns, odd ribosomes, and small enigmatic genomes across a large radiation of phyla.</title>
        <authorList>
            <person name="Brown C.T."/>
            <person name="Hug L.A."/>
            <person name="Thomas B.C."/>
            <person name="Sharon I."/>
            <person name="Castelle C.J."/>
            <person name="Singh A."/>
            <person name="Wilkins M.J."/>
            <person name="Williams K.H."/>
            <person name="Banfield J.F."/>
        </authorList>
    </citation>
    <scope>NUCLEOTIDE SEQUENCE [LARGE SCALE GENOMIC DNA]</scope>
</reference>
<protein>
    <recommendedName>
        <fullName evidence="4">Small ribosomal subunit protein uS9</fullName>
    </recommendedName>
    <alternativeName>
        <fullName evidence="5">30S ribosomal protein S9</fullName>
    </alternativeName>
</protein>
<proteinExistence type="inferred from homology"/>
<dbReference type="AlphaFoldDB" id="A0A0G1EC62"/>
<keyword evidence="3" id="KW-0687">Ribonucleoprotein</keyword>
<dbReference type="PANTHER" id="PTHR21569">
    <property type="entry name" value="RIBOSOMAL PROTEIN S9"/>
    <property type="match status" value="1"/>
</dbReference>
<comment type="similarity">
    <text evidence="1">Belongs to the universal ribosomal protein uS9 family.</text>
</comment>
<evidence type="ECO:0000256" key="3">
    <source>
        <dbReference type="ARBA" id="ARBA00023274"/>
    </source>
</evidence>
<dbReference type="PANTHER" id="PTHR21569:SF1">
    <property type="entry name" value="SMALL RIBOSOMAL SUBUNIT PROTEIN US9M"/>
    <property type="match status" value="1"/>
</dbReference>
<dbReference type="EMBL" id="LCEW01000002">
    <property type="protein sequence ID" value="KKS80621.1"/>
    <property type="molecule type" value="Genomic_DNA"/>
</dbReference>
<dbReference type="GO" id="GO:0003723">
    <property type="term" value="F:RNA binding"/>
    <property type="evidence" value="ECO:0007669"/>
    <property type="project" value="TreeGrafter"/>
</dbReference>
<dbReference type="GO" id="GO:0022627">
    <property type="term" value="C:cytosolic small ribosomal subunit"/>
    <property type="evidence" value="ECO:0007669"/>
    <property type="project" value="TreeGrafter"/>
</dbReference>
<dbReference type="Proteomes" id="UP000034213">
    <property type="component" value="Unassembled WGS sequence"/>
</dbReference>
<evidence type="ECO:0000313" key="8">
    <source>
        <dbReference type="Proteomes" id="UP000034213"/>
    </source>
</evidence>
<dbReference type="STRING" id="1618369.UV54_C0002G0033"/>
<name>A0A0G1EC62_9BACT</name>
<feature type="compositionally biased region" description="Basic residues" evidence="6">
    <location>
        <begin position="120"/>
        <end position="130"/>
    </location>
</feature>
<evidence type="ECO:0000256" key="5">
    <source>
        <dbReference type="ARBA" id="ARBA00035523"/>
    </source>
</evidence>
<dbReference type="Pfam" id="PF00380">
    <property type="entry name" value="Ribosomal_S9"/>
    <property type="match status" value="1"/>
</dbReference>
<evidence type="ECO:0000256" key="2">
    <source>
        <dbReference type="ARBA" id="ARBA00022980"/>
    </source>
</evidence>
<gene>
    <name evidence="7" type="ORF">UV54_C0002G0033</name>
</gene>
<accession>A0A0G1EC62</accession>
<organism evidence="7 8">
    <name type="scientific">Candidatus Beckwithbacteria bacterium GW2011_GWA2_43_10</name>
    <dbReference type="NCBI Taxonomy" id="1618369"/>
    <lineage>
        <taxon>Bacteria</taxon>
        <taxon>Candidatus Beckwithiibacteriota</taxon>
    </lineage>
</organism>